<dbReference type="Proteomes" id="UP000076623">
    <property type="component" value="Chromosome"/>
</dbReference>
<dbReference type="KEGG" id="fpn:ABE65_004415"/>
<reference evidence="2 3" key="1">
    <citation type="submission" date="2016-04" db="EMBL/GenBank/DDBJ databases">
        <title>Complete genome sequence of Fictibacillus phosphorivorans G25-29, a strain toxic to nematodes.</title>
        <authorList>
            <person name="Zheng Z."/>
        </authorList>
    </citation>
    <scope>NUCLEOTIDE SEQUENCE [LARGE SCALE GENOMIC DNA]</scope>
    <source>
        <strain evidence="2 3">G25-29</strain>
    </source>
</reference>
<dbReference type="Gene3D" id="3.40.50.150">
    <property type="entry name" value="Vaccinia Virus protein VP39"/>
    <property type="match status" value="1"/>
</dbReference>
<dbReference type="InterPro" id="IPR029063">
    <property type="entry name" value="SAM-dependent_MTases_sf"/>
</dbReference>
<dbReference type="STRING" id="1221500.ABE65_004415"/>
<accession>A0A160IL81</accession>
<name>A0A160IL81_9BACL</name>
<dbReference type="Pfam" id="PF05050">
    <property type="entry name" value="Methyltransf_21"/>
    <property type="match status" value="1"/>
</dbReference>
<dbReference type="PANTHER" id="PTHR34203:SF15">
    <property type="entry name" value="SLL1173 PROTEIN"/>
    <property type="match status" value="1"/>
</dbReference>
<sequence>MKHVIKNDVSFNVTDDKQFAYFWNTVFPNHWEDFTFQVLDHYLHPDGNYLDIGSWVGPTLLYAANKAKHSFGVEPDSVAYEALKKNIKLNSELEEKITIINKALSYKSGTMNLYKRTQFGDSSSSLVQSLSDEFQTIAVSTLKELVREYKITDLSLIKMDIEGGEYLLIPSMQKYLKRYKPPLYLSLHPEFLKSSMIKRCPDYSARKLRKSYIKKVKKLINSLDMYDYIYFSPLKRIEKSKLLQALLKNDAPIELLFTTTPFNLKL</sequence>
<evidence type="ECO:0000259" key="1">
    <source>
        <dbReference type="Pfam" id="PF05050"/>
    </source>
</evidence>
<dbReference type="PANTHER" id="PTHR34203">
    <property type="entry name" value="METHYLTRANSFERASE, FKBM FAMILY PROTEIN"/>
    <property type="match status" value="1"/>
</dbReference>
<dbReference type="EMBL" id="CP015378">
    <property type="protein sequence ID" value="ANC76092.1"/>
    <property type="molecule type" value="Genomic_DNA"/>
</dbReference>
<dbReference type="NCBIfam" id="TIGR01444">
    <property type="entry name" value="fkbM_fam"/>
    <property type="match status" value="1"/>
</dbReference>
<dbReference type="AlphaFoldDB" id="A0A160IL81"/>
<evidence type="ECO:0000313" key="3">
    <source>
        <dbReference type="Proteomes" id="UP000076623"/>
    </source>
</evidence>
<dbReference type="RefSeq" id="WP_066391726.1">
    <property type="nucleotide sequence ID" value="NZ_CP015378.1"/>
</dbReference>
<protein>
    <recommendedName>
        <fullName evidence="1">Methyltransferase FkbM domain-containing protein</fullName>
    </recommendedName>
</protein>
<evidence type="ECO:0000313" key="2">
    <source>
        <dbReference type="EMBL" id="ANC76092.1"/>
    </source>
</evidence>
<dbReference type="InterPro" id="IPR052514">
    <property type="entry name" value="SAM-dependent_MTase"/>
</dbReference>
<gene>
    <name evidence="2" type="ORF">ABE65_004415</name>
</gene>
<dbReference type="InterPro" id="IPR006342">
    <property type="entry name" value="FkbM_mtfrase"/>
</dbReference>
<organism evidence="2 3">
    <name type="scientific">Fictibacillus phosphorivorans</name>
    <dbReference type="NCBI Taxonomy" id="1221500"/>
    <lineage>
        <taxon>Bacteria</taxon>
        <taxon>Bacillati</taxon>
        <taxon>Bacillota</taxon>
        <taxon>Bacilli</taxon>
        <taxon>Bacillales</taxon>
        <taxon>Fictibacillaceae</taxon>
        <taxon>Fictibacillus</taxon>
    </lineage>
</organism>
<dbReference type="SUPFAM" id="SSF53335">
    <property type="entry name" value="S-adenosyl-L-methionine-dependent methyltransferases"/>
    <property type="match status" value="1"/>
</dbReference>
<proteinExistence type="predicted"/>
<feature type="domain" description="Methyltransferase FkbM" evidence="1">
    <location>
        <begin position="64"/>
        <end position="183"/>
    </location>
</feature>
<keyword evidence="3" id="KW-1185">Reference proteome</keyword>